<dbReference type="InterPro" id="IPR008023">
    <property type="entry name" value="DUF748"/>
</dbReference>
<dbReference type="RefSeq" id="WP_088918887.1">
    <property type="nucleotide sequence ID" value="NZ_CP018632.1"/>
</dbReference>
<dbReference type="AlphaFoldDB" id="A0A2Z2NUQ6"/>
<sequence length="650" mass="68838">MRWIPRLLLVLIAIPLLLLLVLELLPGKWLARQIAAIATTTTGLNVDIEDASLSLFSLTPAASLSGVRITDENKSPVAAVGNATAITNLRGLFSEAPVLDQTSVADVSVDLRVDAQGKANWLDWQPKSTATATDESNNSEPLAIPAIRLIQLNNIQIAYKDAKSDRDLEVIINVEGSTSNAEQPLRADISGTLNDIPLSVDATAQSLLAVISQQDDMSIDVAATLGDTEAQLSGVIGDVSTFKKLDFEFSLQGQDLQDLGAVAATTLPVLPPFSLQGSMQRDNDEFILRRFDAVIGDSDLEGDVRLNPFTQPLTVYANVISTVLDLDDLAGLLGATPDPDETATAEQIQAAKQERSDGRLLPDNPIPLTDLATIINGEIAFRATEVRTELFPVDSIDTRLEFLPERLRIDTLKIGLADGLVEGSVNVDVAASPVDSTVELRINRVNLRQVMASAGLDNEGFGLIGGRAKYWLKGDTLADMAASADGGTFLLMTEGQIDALLTELAGIDLVESVTLLASGKDANTDIRCAYADLHSREGLLTLQTFVIDTDDTVFLADGTVDFNNEALDLTIEPHPKDVSLLASQTSLKVGGTMADPSILPGKALPLRAAAAAILATAATPAAALLPFIEAGTGQSSPYCSGLASSLDEAR</sequence>
<evidence type="ECO:0000313" key="3">
    <source>
        <dbReference type="Proteomes" id="UP000250079"/>
    </source>
</evidence>
<dbReference type="InterPro" id="IPR007844">
    <property type="entry name" value="AsmA"/>
</dbReference>
<dbReference type="PANTHER" id="PTHR30441:SF9">
    <property type="entry name" value="ASMA FAMILY PROTEIN YHJG"/>
    <property type="match status" value="1"/>
</dbReference>
<dbReference type="Proteomes" id="UP000250079">
    <property type="component" value="Chromosome"/>
</dbReference>
<feature type="domain" description="AsmA" evidence="1">
    <location>
        <begin position="291"/>
        <end position="544"/>
    </location>
</feature>
<accession>A0A2Z2NUQ6</accession>
<name>A0A2Z2NUQ6_9GAMM</name>
<dbReference type="Pfam" id="PF05359">
    <property type="entry name" value="DUF748"/>
    <property type="match status" value="1"/>
</dbReference>
<proteinExistence type="predicted"/>
<dbReference type="PANTHER" id="PTHR30441">
    <property type="entry name" value="DUF748 DOMAIN-CONTAINING PROTEIN"/>
    <property type="match status" value="1"/>
</dbReference>
<dbReference type="InterPro" id="IPR052894">
    <property type="entry name" value="AsmA-related"/>
</dbReference>
<organism evidence="2 3">
    <name type="scientific">Granulosicoccus antarcticus IMCC3135</name>
    <dbReference type="NCBI Taxonomy" id="1192854"/>
    <lineage>
        <taxon>Bacteria</taxon>
        <taxon>Pseudomonadati</taxon>
        <taxon>Pseudomonadota</taxon>
        <taxon>Gammaproteobacteria</taxon>
        <taxon>Chromatiales</taxon>
        <taxon>Granulosicoccaceae</taxon>
        <taxon>Granulosicoccus</taxon>
    </lineage>
</organism>
<dbReference type="EMBL" id="CP018632">
    <property type="protein sequence ID" value="ASJ73751.1"/>
    <property type="molecule type" value="Genomic_DNA"/>
</dbReference>
<dbReference type="GO" id="GO:0090313">
    <property type="term" value="P:regulation of protein targeting to membrane"/>
    <property type="evidence" value="ECO:0007669"/>
    <property type="project" value="TreeGrafter"/>
</dbReference>
<reference evidence="2 3" key="1">
    <citation type="submission" date="2016-12" db="EMBL/GenBank/DDBJ databases">
        <authorList>
            <person name="Song W.-J."/>
            <person name="Kurnit D.M."/>
        </authorList>
    </citation>
    <scope>NUCLEOTIDE SEQUENCE [LARGE SCALE GENOMIC DNA]</scope>
    <source>
        <strain evidence="2 3">IMCC3135</strain>
    </source>
</reference>
<protein>
    <recommendedName>
        <fullName evidence="1">AsmA domain-containing protein</fullName>
    </recommendedName>
</protein>
<evidence type="ECO:0000313" key="2">
    <source>
        <dbReference type="EMBL" id="ASJ73751.1"/>
    </source>
</evidence>
<dbReference type="OrthoDB" id="5749006at2"/>
<gene>
    <name evidence="2" type="ORF">IMCC3135_18360</name>
</gene>
<keyword evidence="3" id="KW-1185">Reference proteome</keyword>
<dbReference type="GO" id="GO:0005886">
    <property type="term" value="C:plasma membrane"/>
    <property type="evidence" value="ECO:0007669"/>
    <property type="project" value="TreeGrafter"/>
</dbReference>
<dbReference type="KEGG" id="gai:IMCC3135_18360"/>
<dbReference type="Pfam" id="PF05170">
    <property type="entry name" value="AsmA"/>
    <property type="match status" value="1"/>
</dbReference>
<evidence type="ECO:0000259" key="1">
    <source>
        <dbReference type="Pfam" id="PF05170"/>
    </source>
</evidence>